<name>A0ABU7TQA3_9HYPH</name>
<dbReference type="SUPFAM" id="SSF54373">
    <property type="entry name" value="FAD-linked reductases, C-terminal domain"/>
    <property type="match status" value="1"/>
</dbReference>
<evidence type="ECO:0000256" key="4">
    <source>
        <dbReference type="ARBA" id="ARBA00022827"/>
    </source>
</evidence>
<dbReference type="RefSeq" id="WP_331302569.1">
    <property type="nucleotide sequence ID" value="NZ_MLCA01000008.1"/>
</dbReference>
<keyword evidence="9" id="KW-1185">Reference proteome</keyword>
<evidence type="ECO:0000313" key="9">
    <source>
        <dbReference type="Proteomes" id="UP001355206"/>
    </source>
</evidence>
<dbReference type="Gene3D" id="3.50.50.60">
    <property type="entry name" value="FAD/NAD(P)-binding domain"/>
    <property type="match status" value="1"/>
</dbReference>
<dbReference type="Pfam" id="PF00732">
    <property type="entry name" value="GMC_oxred_N"/>
    <property type="match status" value="1"/>
</dbReference>
<comment type="caution">
    <text evidence="8">The sequence shown here is derived from an EMBL/GenBank/DDBJ whole genome shotgun (WGS) entry which is preliminary data.</text>
</comment>
<evidence type="ECO:0000313" key="8">
    <source>
        <dbReference type="EMBL" id="MEE7492010.1"/>
    </source>
</evidence>
<feature type="domain" description="Glucose-methanol-choline oxidoreductase N-terminal" evidence="6">
    <location>
        <begin position="95"/>
        <end position="118"/>
    </location>
</feature>
<feature type="domain" description="Glucose-methanol-choline oxidoreductase N-terminal" evidence="7">
    <location>
        <begin position="267"/>
        <end position="281"/>
    </location>
</feature>
<protein>
    <submittedName>
        <fullName evidence="8">Choline dehydrogenase</fullName>
    </submittedName>
</protein>
<dbReference type="PROSITE" id="PS00623">
    <property type="entry name" value="GMC_OXRED_1"/>
    <property type="match status" value="1"/>
</dbReference>
<gene>
    <name evidence="8" type="ORF">MOTC310_16625</name>
</gene>
<dbReference type="PANTHER" id="PTHR11552:SF147">
    <property type="entry name" value="CHOLINE DEHYDROGENASE, MITOCHONDRIAL"/>
    <property type="match status" value="1"/>
</dbReference>
<evidence type="ECO:0000256" key="1">
    <source>
        <dbReference type="ARBA" id="ARBA00001974"/>
    </source>
</evidence>
<proteinExistence type="inferred from homology"/>
<evidence type="ECO:0000256" key="3">
    <source>
        <dbReference type="ARBA" id="ARBA00022630"/>
    </source>
</evidence>
<evidence type="ECO:0000259" key="7">
    <source>
        <dbReference type="PROSITE" id="PS00624"/>
    </source>
</evidence>
<keyword evidence="3 5" id="KW-0285">Flavoprotein</keyword>
<evidence type="ECO:0000256" key="5">
    <source>
        <dbReference type="RuleBase" id="RU003968"/>
    </source>
</evidence>
<dbReference type="EMBL" id="MLCA01000008">
    <property type="protein sequence ID" value="MEE7492010.1"/>
    <property type="molecule type" value="Genomic_DNA"/>
</dbReference>
<evidence type="ECO:0000256" key="2">
    <source>
        <dbReference type="ARBA" id="ARBA00010790"/>
    </source>
</evidence>
<sequence length="544" mass="58386">MSQTSGPADTDAAAAGEFDYVIVGGGTAGCVLASRLTESGTHRVLLLEAGGRARSPWVSIPAGFSRLLQHPSYNWRFRTEPEEATGGRVIAVPRGKGLGGSTLINGMIYVRGQPQDYDAWAQAGCRGWGFTDVLPYFRRLEDYDGAPGPLRARGGPLPLTEVAERPAIAEAFIAAALAAGHARNPDYNAASQDGFGYYQVNQRRGRRVSAADAYLRPALARPNLAVVTDAHVLRVAFDRDRACGVAALVSGRERLFRCRGEVILAAGAAQTPQILELSGLGDPAILAGLGVAVRRALPGVGANYMDHYCTRMNWRVRLPVTLNEQTRGLRLGVAAARYLATRQGILALGTGLVHGFVRTRPGLDGPDVQYFFMHASYANAAERKLDRLPGMTIGVTQLRPESRGTIHAASPDPLMPPAIRPNFLATEEDRRAMVEGMKIARAIVAQAPMDRFRGAELNPGPDCRTDSDWLDFARRDGQTIYHICGTCRMGVDPGSVTDPDLRVHGVAGLRVADASIMPRIVSGNTQAAVFMIAEKAADLIRADA</sequence>
<dbReference type="InterPro" id="IPR007867">
    <property type="entry name" value="GMC_OxRtase_C"/>
</dbReference>
<dbReference type="InterPro" id="IPR012132">
    <property type="entry name" value="GMC_OxRdtase"/>
</dbReference>
<organism evidence="8 9">
    <name type="scientific">Methylobacterium oryzae</name>
    <dbReference type="NCBI Taxonomy" id="334852"/>
    <lineage>
        <taxon>Bacteria</taxon>
        <taxon>Pseudomonadati</taxon>
        <taxon>Pseudomonadota</taxon>
        <taxon>Alphaproteobacteria</taxon>
        <taxon>Hyphomicrobiales</taxon>
        <taxon>Methylobacteriaceae</taxon>
        <taxon>Methylobacterium</taxon>
    </lineage>
</organism>
<dbReference type="InterPro" id="IPR036188">
    <property type="entry name" value="FAD/NAD-bd_sf"/>
</dbReference>
<dbReference type="InterPro" id="IPR000172">
    <property type="entry name" value="GMC_OxRdtase_N"/>
</dbReference>
<evidence type="ECO:0000259" key="6">
    <source>
        <dbReference type="PROSITE" id="PS00623"/>
    </source>
</evidence>
<dbReference type="Pfam" id="PF05199">
    <property type="entry name" value="GMC_oxred_C"/>
    <property type="match status" value="1"/>
</dbReference>
<dbReference type="PROSITE" id="PS00624">
    <property type="entry name" value="GMC_OXRED_2"/>
    <property type="match status" value="1"/>
</dbReference>
<dbReference type="Proteomes" id="UP001355206">
    <property type="component" value="Unassembled WGS sequence"/>
</dbReference>
<dbReference type="PANTHER" id="PTHR11552">
    <property type="entry name" value="GLUCOSE-METHANOL-CHOLINE GMC OXIDOREDUCTASE"/>
    <property type="match status" value="1"/>
</dbReference>
<reference evidence="8 9" key="1">
    <citation type="journal article" date="2012" name="Genet. Mol. Biol.">
        <title>Analysis of 16S rRNA and mxaF genes revealing insights into Methylobacterium niche-specific plant association.</title>
        <authorList>
            <person name="Dourado M.N."/>
            <person name="Andreote F.D."/>
            <person name="Dini-Andreote F."/>
            <person name="Conti R."/>
            <person name="Araujo J.M."/>
            <person name="Araujo W.L."/>
        </authorList>
    </citation>
    <scope>NUCLEOTIDE SEQUENCE [LARGE SCALE GENOMIC DNA]</scope>
    <source>
        <strain evidence="8 9">TC3-10</strain>
    </source>
</reference>
<dbReference type="SUPFAM" id="SSF51905">
    <property type="entry name" value="FAD/NAD(P)-binding domain"/>
    <property type="match status" value="1"/>
</dbReference>
<keyword evidence="4 5" id="KW-0274">FAD</keyword>
<accession>A0ABU7TQA3</accession>
<dbReference type="Gene3D" id="3.30.560.10">
    <property type="entry name" value="Glucose Oxidase, domain 3"/>
    <property type="match status" value="1"/>
</dbReference>
<comment type="cofactor">
    <cofactor evidence="1">
        <name>FAD</name>
        <dbReference type="ChEBI" id="CHEBI:57692"/>
    </cofactor>
</comment>
<comment type="similarity">
    <text evidence="2 5">Belongs to the GMC oxidoreductase family.</text>
</comment>
<dbReference type="PIRSF" id="PIRSF000137">
    <property type="entry name" value="Alcohol_oxidase"/>
    <property type="match status" value="1"/>
</dbReference>